<gene>
    <name evidence="2" type="ORF">AVDCRST_MAG91-2227</name>
</gene>
<sequence>MKGIWTQTKRDKLGAVDGLNLFFGALLGTNLGTLDALPIDEYGKLIVLLAGAVAAIRMAAMSERRVFAFATLLLYAAILAGVLLLPRFKPEGMAEADLQQLVVTLAVWIGAALLFEFYPTRGEASAEAEEMSA</sequence>
<protein>
    <submittedName>
        <fullName evidence="2">Uncharacterized protein</fullName>
    </submittedName>
</protein>
<name>A0A6J4TFS5_9SPHN</name>
<evidence type="ECO:0000256" key="1">
    <source>
        <dbReference type="SAM" id="Phobius"/>
    </source>
</evidence>
<feature type="transmembrane region" description="Helical" evidence="1">
    <location>
        <begin position="98"/>
        <end position="118"/>
    </location>
</feature>
<dbReference type="AlphaFoldDB" id="A0A6J4TFS5"/>
<proteinExistence type="predicted"/>
<evidence type="ECO:0000313" key="2">
    <source>
        <dbReference type="EMBL" id="CAA9521451.1"/>
    </source>
</evidence>
<organism evidence="2">
    <name type="scientific">uncultured Sphingomonadaceae bacterium</name>
    <dbReference type="NCBI Taxonomy" id="169976"/>
    <lineage>
        <taxon>Bacteria</taxon>
        <taxon>Pseudomonadati</taxon>
        <taxon>Pseudomonadota</taxon>
        <taxon>Alphaproteobacteria</taxon>
        <taxon>Sphingomonadales</taxon>
        <taxon>Sphingomonadaceae</taxon>
        <taxon>environmental samples</taxon>
    </lineage>
</organism>
<keyword evidence="1" id="KW-0472">Membrane</keyword>
<keyword evidence="1" id="KW-1133">Transmembrane helix</keyword>
<accession>A0A6J4TFS5</accession>
<dbReference type="EMBL" id="CADCVX010000408">
    <property type="protein sequence ID" value="CAA9521451.1"/>
    <property type="molecule type" value="Genomic_DNA"/>
</dbReference>
<feature type="transmembrane region" description="Helical" evidence="1">
    <location>
        <begin position="67"/>
        <end position="86"/>
    </location>
</feature>
<reference evidence="2" key="1">
    <citation type="submission" date="2020-02" db="EMBL/GenBank/DDBJ databases">
        <authorList>
            <person name="Meier V. D."/>
        </authorList>
    </citation>
    <scope>NUCLEOTIDE SEQUENCE</scope>
    <source>
        <strain evidence="2">AVDCRST_MAG91</strain>
    </source>
</reference>
<keyword evidence="1" id="KW-0812">Transmembrane</keyword>